<sequence length="242" mass="27199">MIAVILAAGMASRLRPLTDDRPKCLLRVGSKCILQRTVDSLVAAGIRQIVVVTGYRGGMIRLFLEGNYPDIDFHFIENADFKTTNNIYSLWLTKPYVAGREFMLLDSDILFDGRIVERVLAAPDTTLALNSHKLGEEEIKVITDEDGKVSEISKTCSIDKAIGESIGIEKICADYSEALFSELDRMIEGEHLVDIFYERAFERLIPQGHKFSVVDTSDLFSIELDTVEDFNQASQLIPRELF</sequence>
<dbReference type="RefSeq" id="WP_053397553.1">
    <property type="nucleotide sequence ID" value="NZ_DAWBWQ010000055.1"/>
</dbReference>
<protein>
    <submittedName>
        <fullName evidence="4">Nucleotidyl transferase</fullName>
    </submittedName>
</protein>
<dbReference type="InterPro" id="IPR050065">
    <property type="entry name" value="GlmU-like"/>
</dbReference>
<gene>
    <name evidence="4" type="ORF">ACU52_01990</name>
</gene>
<accession>A0A8E1QZ84</accession>
<keyword evidence="5" id="KW-1185">Reference proteome</keyword>
<dbReference type="Pfam" id="PF12804">
    <property type="entry name" value="NTP_transf_3"/>
    <property type="match status" value="1"/>
</dbReference>
<dbReference type="SUPFAM" id="SSF53448">
    <property type="entry name" value="Nucleotide-diphospho-sugar transferases"/>
    <property type="match status" value="1"/>
</dbReference>
<proteinExistence type="predicted"/>
<evidence type="ECO:0000313" key="4">
    <source>
        <dbReference type="EMBL" id="KOO69453.1"/>
    </source>
</evidence>
<keyword evidence="2" id="KW-0548">Nucleotidyltransferase</keyword>
<organism evidence="4 5">
    <name type="scientific">Xylanibacter rarus</name>
    <dbReference type="NCBI Taxonomy" id="1676614"/>
    <lineage>
        <taxon>Bacteria</taxon>
        <taxon>Pseudomonadati</taxon>
        <taxon>Bacteroidota</taxon>
        <taxon>Bacteroidia</taxon>
        <taxon>Bacteroidales</taxon>
        <taxon>Prevotellaceae</taxon>
        <taxon>Xylanibacter</taxon>
    </lineage>
</organism>
<dbReference type="Proteomes" id="UP000036951">
    <property type="component" value="Unassembled WGS sequence"/>
</dbReference>
<reference evidence="4 5" key="1">
    <citation type="submission" date="2015-06" db="EMBL/GenBank/DDBJ databases">
        <title>Prevotella sp. 109, sp. nov., a novel member of the family Prevotellaceae isolated from human faeces.</title>
        <authorList>
            <person name="Shkoporov A.N."/>
            <person name="Chaplin A.V."/>
            <person name="Kafarskaia L.I."/>
            <person name="Efimov B.A."/>
        </authorList>
    </citation>
    <scope>NUCLEOTIDE SEQUENCE [LARGE SCALE GENOMIC DNA]</scope>
    <source>
        <strain evidence="4 5">109</strain>
    </source>
</reference>
<evidence type="ECO:0000256" key="2">
    <source>
        <dbReference type="ARBA" id="ARBA00022695"/>
    </source>
</evidence>
<dbReference type="PANTHER" id="PTHR43584">
    <property type="entry name" value="NUCLEOTIDYL TRANSFERASE"/>
    <property type="match status" value="1"/>
</dbReference>
<evidence type="ECO:0000256" key="1">
    <source>
        <dbReference type="ARBA" id="ARBA00022679"/>
    </source>
</evidence>
<dbReference type="OrthoDB" id="9813880at2"/>
<evidence type="ECO:0000313" key="5">
    <source>
        <dbReference type="Proteomes" id="UP000036951"/>
    </source>
</evidence>
<dbReference type="EMBL" id="LFQU01000002">
    <property type="protein sequence ID" value="KOO69453.1"/>
    <property type="molecule type" value="Genomic_DNA"/>
</dbReference>
<dbReference type="CDD" id="cd02523">
    <property type="entry name" value="PC_cytidylyltransferase"/>
    <property type="match status" value="1"/>
</dbReference>
<feature type="domain" description="MobA-like NTP transferase" evidence="3">
    <location>
        <begin position="3"/>
        <end position="122"/>
    </location>
</feature>
<evidence type="ECO:0000259" key="3">
    <source>
        <dbReference type="Pfam" id="PF12804"/>
    </source>
</evidence>
<dbReference type="Gene3D" id="3.90.550.10">
    <property type="entry name" value="Spore Coat Polysaccharide Biosynthesis Protein SpsA, Chain A"/>
    <property type="match status" value="1"/>
</dbReference>
<dbReference type="InterPro" id="IPR025877">
    <property type="entry name" value="MobA-like_NTP_Trfase"/>
</dbReference>
<comment type="caution">
    <text evidence="4">The sequence shown here is derived from an EMBL/GenBank/DDBJ whole genome shotgun (WGS) entry which is preliminary data.</text>
</comment>
<dbReference type="InterPro" id="IPR029044">
    <property type="entry name" value="Nucleotide-diphossugar_trans"/>
</dbReference>
<keyword evidence="1 4" id="KW-0808">Transferase</keyword>
<name>A0A8E1QZ84_9BACT</name>
<dbReference type="GO" id="GO:0016779">
    <property type="term" value="F:nucleotidyltransferase activity"/>
    <property type="evidence" value="ECO:0007669"/>
    <property type="project" value="UniProtKB-KW"/>
</dbReference>
<dbReference type="PANTHER" id="PTHR43584:SF8">
    <property type="entry name" value="N-ACETYLMURAMATE ALPHA-1-PHOSPHATE URIDYLYLTRANSFERASE"/>
    <property type="match status" value="1"/>
</dbReference>
<dbReference type="AlphaFoldDB" id="A0A8E1QZ84"/>